<comment type="caution">
    <text evidence="2">The sequence shown here is derived from an EMBL/GenBank/DDBJ whole genome shotgun (WGS) entry which is preliminary data.</text>
</comment>
<protein>
    <submittedName>
        <fullName evidence="2">Uncharacterized protein</fullName>
    </submittedName>
</protein>
<organism evidence="2 3">
    <name type="scientific">Characodon lateralis</name>
    <dbReference type="NCBI Taxonomy" id="208331"/>
    <lineage>
        <taxon>Eukaryota</taxon>
        <taxon>Metazoa</taxon>
        <taxon>Chordata</taxon>
        <taxon>Craniata</taxon>
        <taxon>Vertebrata</taxon>
        <taxon>Euteleostomi</taxon>
        <taxon>Actinopterygii</taxon>
        <taxon>Neopterygii</taxon>
        <taxon>Teleostei</taxon>
        <taxon>Neoteleostei</taxon>
        <taxon>Acanthomorphata</taxon>
        <taxon>Ovalentaria</taxon>
        <taxon>Atherinomorphae</taxon>
        <taxon>Cyprinodontiformes</taxon>
        <taxon>Goodeidae</taxon>
        <taxon>Characodon</taxon>
    </lineage>
</organism>
<accession>A0ABU7DXE0</accession>
<keyword evidence="3" id="KW-1185">Reference proteome</keyword>
<evidence type="ECO:0000256" key="1">
    <source>
        <dbReference type="SAM" id="MobiDB-lite"/>
    </source>
</evidence>
<sequence length="102" mass="11087">MQLTRDMGKCSTAPPKLSEDKRHDVDVKFGIQTEPSKTRKSLCPNSEAASFEGPNRRMPGPSVAAKTAKAGEAICESGRSSLHQRFPPLFQRNVCRLATATA</sequence>
<reference evidence="2 3" key="1">
    <citation type="submission" date="2021-06" db="EMBL/GenBank/DDBJ databases">
        <authorList>
            <person name="Palmer J.M."/>
        </authorList>
    </citation>
    <scope>NUCLEOTIDE SEQUENCE [LARGE SCALE GENOMIC DNA]</scope>
    <source>
        <strain evidence="2 3">CL_MEX2019</strain>
        <tissue evidence="2">Muscle</tissue>
    </source>
</reference>
<proteinExistence type="predicted"/>
<feature type="region of interest" description="Disordered" evidence="1">
    <location>
        <begin position="1"/>
        <end position="22"/>
    </location>
</feature>
<dbReference type="EMBL" id="JAHUTJ010039112">
    <property type="protein sequence ID" value="MED6279290.1"/>
    <property type="molecule type" value="Genomic_DNA"/>
</dbReference>
<name>A0ABU7DXE0_9TELE</name>
<evidence type="ECO:0000313" key="3">
    <source>
        <dbReference type="Proteomes" id="UP001352852"/>
    </source>
</evidence>
<evidence type="ECO:0000313" key="2">
    <source>
        <dbReference type="EMBL" id="MED6279290.1"/>
    </source>
</evidence>
<dbReference type="Proteomes" id="UP001352852">
    <property type="component" value="Unassembled WGS sequence"/>
</dbReference>
<gene>
    <name evidence="2" type="ORF">CHARACLAT_032932</name>
</gene>
<feature type="region of interest" description="Disordered" evidence="1">
    <location>
        <begin position="36"/>
        <end position="62"/>
    </location>
</feature>